<protein>
    <submittedName>
        <fullName evidence="2">Uncharacterized protein</fullName>
    </submittedName>
</protein>
<proteinExistence type="predicted"/>
<accession>A0AAV7WW42</accession>
<feature type="region of interest" description="Disordered" evidence="1">
    <location>
        <begin position="78"/>
        <end position="106"/>
    </location>
</feature>
<evidence type="ECO:0000256" key="1">
    <source>
        <dbReference type="SAM" id="MobiDB-lite"/>
    </source>
</evidence>
<gene>
    <name evidence="2" type="ORF">NDU88_004777</name>
</gene>
<sequence>MRRRRCMAERRQQWEPGPGGGNPHLDSRAGQRHPGTCTAALRLTHPGRRQRKAFLIQSTLSAAEVAAEVAIFTASLSSEPVPVTRSAESLRAGGSRSEESLATPSGKYQEAAVALGAGGGLAVRCAD</sequence>
<reference evidence="2" key="1">
    <citation type="journal article" date="2022" name="bioRxiv">
        <title>Sequencing and chromosome-scale assembly of the giantPleurodeles waltlgenome.</title>
        <authorList>
            <person name="Brown T."/>
            <person name="Elewa A."/>
            <person name="Iarovenko S."/>
            <person name="Subramanian E."/>
            <person name="Araus A.J."/>
            <person name="Petzold A."/>
            <person name="Susuki M."/>
            <person name="Suzuki K.-i.T."/>
            <person name="Hayashi T."/>
            <person name="Toyoda A."/>
            <person name="Oliveira C."/>
            <person name="Osipova E."/>
            <person name="Leigh N.D."/>
            <person name="Simon A."/>
            <person name="Yun M.H."/>
        </authorList>
    </citation>
    <scope>NUCLEOTIDE SEQUENCE</scope>
    <source>
        <strain evidence="2">20211129_DDA</strain>
        <tissue evidence="2">Liver</tissue>
    </source>
</reference>
<evidence type="ECO:0000313" key="3">
    <source>
        <dbReference type="Proteomes" id="UP001066276"/>
    </source>
</evidence>
<keyword evidence="3" id="KW-1185">Reference proteome</keyword>
<dbReference type="AlphaFoldDB" id="A0AAV7WW42"/>
<name>A0AAV7WW42_PLEWA</name>
<organism evidence="2 3">
    <name type="scientific">Pleurodeles waltl</name>
    <name type="common">Iberian ribbed newt</name>
    <dbReference type="NCBI Taxonomy" id="8319"/>
    <lineage>
        <taxon>Eukaryota</taxon>
        <taxon>Metazoa</taxon>
        <taxon>Chordata</taxon>
        <taxon>Craniata</taxon>
        <taxon>Vertebrata</taxon>
        <taxon>Euteleostomi</taxon>
        <taxon>Amphibia</taxon>
        <taxon>Batrachia</taxon>
        <taxon>Caudata</taxon>
        <taxon>Salamandroidea</taxon>
        <taxon>Salamandridae</taxon>
        <taxon>Pleurodelinae</taxon>
        <taxon>Pleurodeles</taxon>
    </lineage>
</organism>
<feature type="compositionally biased region" description="Basic and acidic residues" evidence="1">
    <location>
        <begin position="1"/>
        <end position="13"/>
    </location>
</feature>
<feature type="region of interest" description="Disordered" evidence="1">
    <location>
        <begin position="1"/>
        <end position="33"/>
    </location>
</feature>
<dbReference type="EMBL" id="JANPWB010000001">
    <property type="protein sequence ID" value="KAJ1217182.1"/>
    <property type="molecule type" value="Genomic_DNA"/>
</dbReference>
<evidence type="ECO:0000313" key="2">
    <source>
        <dbReference type="EMBL" id="KAJ1217182.1"/>
    </source>
</evidence>
<comment type="caution">
    <text evidence="2">The sequence shown here is derived from an EMBL/GenBank/DDBJ whole genome shotgun (WGS) entry which is preliminary data.</text>
</comment>
<dbReference type="Proteomes" id="UP001066276">
    <property type="component" value="Chromosome 1_1"/>
</dbReference>